<dbReference type="EMBL" id="CP014034">
    <property type="protein sequence ID" value="AMF92381.1"/>
    <property type="molecule type" value="Genomic_DNA"/>
</dbReference>
<evidence type="ECO:0000313" key="2">
    <source>
        <dbReference type="EMBL" id="AMF92381.1"/>
    </source>
</evidence>
<reference evidence="2" key="2">
    <citation type="submission" date="2018-01" db="EMBL/GenBank/DDBJ databases">
        <title>FDA dAtabase for Regulatory Grade micrObial Sequences (FDA-ARGOS): Supporting development and validation of Infectious Disease Dx tests.</title>
        <authorList>
            <person name="Hoffmann M."/>
            <person name="Allard M."/>
            <person name="Evans P."/>
            <person name="Brown E."/>
            <person name="Tallon L."/>
            <person name="Sadzewicz L."/>
            <person name="Sengamalay N."/>
            <person name="Ott S."/>
            <person name="Godinez A."/>
            <person name="Nagaraj S."/>
            <person name="Vyas G."/>
            <person name="Aluvathingal J."/>
            <person name="Nadendla S."/>
            <person name="Geyer C."/>
            <person name="Sichtig H."/>
        </authorList>
    </citation>
    <scope>NUCLEOTIDE SEQUENCE</scope>
    <source>
        <strain evidence="2">ATCC 33809</strain>
    </source>
</reference>
<keyword evidence="2" id="KW-0238">DNA-binding</keyword>
<dbReference type="Proteomes" id="UP000057088">
    <property type="component" value="Chromosome 1"/>
</dbReference>
<evidence type="ECO:0000313" key="3">
    <source>
        <dbReference type="EMBL" id="SUQ27220.1"/>
    </source>
</evidence>
<dbReference type="AlphaFoldDB" id="A0AAX2LVK3"/>
<gene>
    <name evidence="2" type="ORF">AL536_02565</name>
    <name evidence="3" type="ORF">NCTC11327_04091</name>
</gene>
<evidence type="ECO:0000313" key="5">
    <source>
        <dbReference type="Proteomes" id="UP000254626"/>
    </source>
</evidence>
<accession>A0AAX2LVK3</accession>
<dbReference type="GeneID" id="29383189"/>
<sequence length="205" mass="23646">MTHLSILSKDIRILDGLYSLNDLHKASGNKAKHAPFRFMRNEQTVELIAEIERSPDLVIGCKVLRGGKLQGTWVCKELVYAYAMWISARFHLQVIRAFDALTSQPQITPSGVTLTAKQARFLQCAFSQFDELKARHGESHRQYQTMQQQINMMRSFCDHMESELKAFRSQVDAEIDAINHINLYKGMVLEYQGADELKRFIEQKH</sequence>
<name>A0AAX2LVK3_VIBFL</name>
<dbReference type="Pfam" id="PF04383">
    <property type="entry name" value="KilA-N"/>
    <property type="match status" value="1"/>
</dbReference>
<feature type="domain" description="KilA-N" evidence="1">
    <location>
        <begin position="1"/>
        <end position="101"/>
    </location>
</feature>
<dbReference type="InterPro" id="IPR018004">
    <property type="entry name" value="KilA/APSES_HTH"/>
</dbReference>
<proteinExistence type="predicted"/>
<dbReference type="EMBL" id="UHIP01000002">
    <property type="protein sequence ID" value="SUQ27220.1"/>
    <property type="molecule type" value="Genomic_DNA"/>
</dbReference>
<dbReference type="SMART" id="SM01252">
    <property type="entry name" value="KilA-N"/>
    <property type="match status" value="1"/>
</dbReference>
<dbReference type="RefSeq" id="WP_061055519.1">
    <property type="nucleotide sequence ID" value="NZ_CABLBX010000004.1"/>
</dbReference>
<reference evidence="3 5" key="3">
    <citation type="submission" date="2018-06" db="EMBL/GenBank/DDBJ databases">
        <authorList>
            <consortium name="Pathogen Informatics"/>
            <person name="Doyle S."/>
        </authorList>
    </citation>
    <scope>NUCLEOTIDE SEQUENCE [LARGE SCALE GENOMIC DNA]</scope>
    <source>
        <strain evidence="3 5">NCTC11327</strain>
    </source>
</reference>
<dbReference type="KEGG" id="vfl:AL536_02565"/>
<dbReference type="PROSITE" id="PS51301">
    <property type="entry name" value="KILA_N"/>
    <property type="match status" value="1"/>
</dbReference>
<evidence type="ECO:0000259" key="1">
    <source>
        <dbReference type="PROSITE" id="PS51301"/>
    </source>
</evidence>
<organism evidence="3 5">
    <name type="scientific">Vibrio fluvialis</name>
    <dbReference type="NCBI Taxonomy" id="676"/>
    <lineage>
        <taxon>Bacteria</taxon>
        <taxon>Pseudomonadati</taxon>
        <taxon>Pseudomonadota</taxon>
        <taxon>Gammaproteobacteria</taxon>
        <taxon>Vibrionales</taxon>
        <taxon>Vibrionaceae</taxon>
        <taxon>Vibrio</taxon>
    </lineage>
</organism>
<dbReference type="InterPro" id="IPR017880">
    <property type="entry name" value="KilA_N"/>
</dbReference>
<evidence type="ECO:0000313" key="4">
    <source>
        <dbReference type="Proteomes" id="UP000057088"/>
    </source>
</evidence>
<dbReference type="GO" id="GO:0003677">
    <property type="term" value="F:DNA binding"/>
    <property type="evidence" value="ECO:0007669"/>
    <property type="project" value="UniProtKB-KW"/>
</dbReference>
<reference evidence="4" key="1">
    <citation type="submission" date="2015-12" db="EMBL/GenBank/DDBJ databases">
        <title>FDA dAtabase for Regulatory Grade micrObial Sequences (FDA-ARGOS): Supporting development and validation of Infectious Disease Dx tests.</title>
        <authorList>
            <person name="Hoffmann M."/>
            <person name="Allard M."/>
            <person name="Evans P."/>
            <person name="Brown E."/>
            <person name="Tallon L.J."/>
            <person name="Sadzewicz L."/>
            <person name="Sengamalay N."/>
            <person name="Ott S."/>
            <person name="Godinez A."/>
            <person name="Nagaraj S."/>
            <person name="Vyas G."/>
            <person name="Aluvathingal J."/>
            <person name="Nadendla S."/>
            <person name="Geyer C."/>
            <person name="Sichtig H."/>
        </authorList>
    </citation>
    <scope>NUCLEOTIDE SEQUENCE [LARGE SCALE GENOMIC DNA]</scope>
    <source>
        <strain evidence="4">ATCC 33809</strain>
    </source>
</reference>
<dbReference type="Proteomes" id="UP000254626">
    <property type="component" value="Unassembled WGS sequence"/>
</dbReference>
<protein>
    <submittedName>
        <fullName evidence="2">DNA-binding protein</fullName>
    </submittedName>
    <submittedName>
        <fullName evidence="3">KilA-N domain family</fullName>
    </submittedName>
</protein>
<keyword evidence="4" id="KW-1185">Reference proteome</keyword>